<reference evidence="1" key="1">
    <citation type="submission" date="2021-06" db="EMBL/GenBank/DDBJ databases">
        <authorList>
            <person name="Kallberg Y."/>
            <person name="Tangrot J."/>
            <person name="Rosling A."/>
        </authorList>
    </citation>
    <scope>NUCLEOTIDE SEQUENCE</scope>
    <source>
        <strain evidence="1">FL130A</strain>
    </source>
</reference>
<evidence type="ECO:0000313" key="1">
    <source>
        <dbReference type="EMBL" id="CAG8561504.1"/>
    </source>
</evidence>
<evidence type="ECO:0000313" key="2">
    <source>
        <dbReference type="Proteomes" id="UP000789508"/>
    </source>
</evidence>
<protein>
    <submittedName>
        <fullName evidence="1">736_t:CDS:1</fullName>
    </submittedName>
</protein>
<accession>A0A9N9BD29</accession>
<gene>
    <name evidence="1" type="ORF">ALEPTO_LOCUS6374</name>
</gene>
<dbReference type="OrthoDB" id="10597426at2759"/>
<dbReference type="Proteomes" id="UP000789508">
    <property type="component" value="Unassembled WGS sequence"/>
</dbReference>
<keyword evidence="2" id="KW-1185">Reference proteome</keyword>
<dbReference type="EMBL" id="CAJVPS010002151">
    <property type="protein sequence ID" value="CAG8561504.1"/>
    <property type="molecule type" value="Genomic_DNA"/>
</dbReference>
<dbReference type="AlphaFoldDB" id="A0A9N9BD29"/>
<organism evidence="1 2">
    <name type="scientific">Ambispora leptoticha</name>
    <dbReference type="NCBI Taxonomy" id="144679"/>
    <lineage>
        <taxon>Eukaryota</taxon>
        <taxon>Fungi</taxon>
        <taxon>Fungi incertae sedis</taxon>
        <taxon>Mucoromycota</taxon>
        <taxon>Glomeromycotina</taxon>
        <taxon>Glomeromycetes</taxon>
        <taxon>Archaeosporales</taxon>
        <taxon>Ambisporaceae</taxon>
        <taxon>Ambispora</taxon>
    </lineage>
</organism>
<proteinExistence type="predicted"/>
<comment type="caution">
    <text evidence="1">The sequence shown here is derived from an EMBL/GenBank/DDBJ whole genome shotgun (WGS) entry which is preliminary data.</text>
</comment>
<sequence length="147" mass="16766">MILSKEEKHVTEISANYFDEKFTKNHVTNNLFQTKLLEVGVSASSSDIKKTLPEFEISNTSTLSNLDTVPEESTEIQASVFYEDVNDNEDNYRNFSDDGSFCVIGMYDTHHLRSPGPRYANPRHTYSVSQSEDAIASNYTTFMWKSK</sequence>
<name>A0A9N9BD29_9GLOM</name>